<accession>A0A8D8NKZ4</accession>
<name>A0A8D8NKZ4_CULPI</name>
<reference evidence="1" key="1">
    <citation type="submission" date="2021-05" db="EMBL/GenBank/DDBJ databases">
        <authorList>
            <person name="Alioto T."/>
            <person name="Alioto T."/>
            <person name="Gomez Garrido J."/>
        </authorList>
    </citation>
    <scope>NUCLEOTIDE SEQUENCE</scope>
</reference>
<organism evidence="1">
    <name type="scientific">Culex pipiens</name>
    <name type="common">House mosquito</name>
    <dbReference type="NCBI Taxonomy" id="7175"/>
    <lineage>
        <taxon>Eukaryota</taxon>
        <taxon>Metazoa</taxon>
        <taxon>Ecdysozoa</taxon>
        <taxon>Arthropoda</taxon>
        <taxon>Hexapoda</taxon>
        <taxon>Insecta</taxon>
        <taxon>Pterygota</taxon>
        <taxon>Neoptera</taxon>
        <taxon>Endopterygota</taxon>
        <taxon>Diptera</taxon>
        <taxon>Nematocera</taxon>
        <taxon>Culicoidea</taxon>
        <taxon>Culicidae</taxon>
        <taxon>Culicinae</taxon>
        <taxon>Culicini</taxon>
        <taxon>Culex</taxon>
        <taxon>Culex</taxon>
    </lineage>
</organism>
<dbReference type="EMBL" id="HBUE01175690">
    <property type="protein sequence ID" value="CAG6517640.1"/>
    <property type="molecule type" value="Transcribed_RNA"/>
</dbReference>
<proteinExistence type="predicted"/>
<dbReference type="AlphaFoldDB" id="A0A8D8NKZ4"/>
<dbReference type="EMBL" id="HBUE01281222">
    <property type="protein sequence ID" value="CAG6569167.1"/>
    <property type="molecule type" value="Transcribed_RNA"/>
</dbReference>
<evidence type="ECO:0000313" key="1">
    <source>
        <dbReference type="EMBL" id="CAG6569167.1"/>
    </source>
</evidence>
<sequence>MLDVDPHLIRIATIVLQTPHVRFVHLHQEVQRPALGTRLPRTQPGKIKPNGINVRAGLVTSQIRKLMVHRTADRKLSVVRILKLNPHIPGVPQEPMIDPVPQLHVRTQVLLVVLTDVDVVPHVPVGGTSTERSYQTLGNRCQRG</sequence>
<protein>
    <submittedName>
        <fullName evidence="1">(northern house mosquito) hypothetical protein</fullName>
    </submittedName>
</protein>